<dbReference type="AlphaFoldDB" id="A0A934KCU7"/>
<reference evidence="2 3" key="1">
    <citation type="submission" date="2020-10" db="EMBL/GenBank/DDBJ databases">
        <title>Ca. Dormibacterota MAGs.</title>
        <authorList>
            <person name="Montgomery K."/>
        </authorList>
    </citation>
    <scope>NUCLEOTIDE SEQUENCE [LARGE SCALE GENOMIC DNA]</scope>
    <source>
        <strain evidence="2">SC8811_S16_3</strain>
    </source>
</reference>
<dbReference type="Pfam" id="PF01878">
    <property type="entry name" value="EVE"/>
    <property type="match status" value="1"/>
</dbReference>
<protein>
    <submittedName>
        <fullName evidence="2">EVE domain-containing protein</fullName>
    </submittedName>
</protein>
<dbReference type="InterPro" id="IPR015947">
    <property type="entry name" value="PUA-like_sf"/>
</dbReference>
<evidence type="ECO:0000313" key="2">
    <source>
        <dbReference type="EMBL" id="MBJ7604119.1"/>
    </source>
</evidence>
<gene>
    <name evidence="2" type="ORF">JF888_13145</name>
</gene>
<accession>A0A934KCU7</accession>
<dbReference type="Gene3D" id="3.10.590.10">
    <property type="entry name" value="ph1033 like domains"/>
    <property type="match status" value="1"/>
</dbReference>
<proteinExistence type="predicted"/>
<name>A0A934KCU7_9BACT</name>
<dbReference type="EMBL" id="JAEKNQ010000053">
    <property type="protein sequence ID" value="MBJ7604119.1"/>
    <property type="molecule type" value="Genomic_DNA"/>
</dbReference>
<evidence type="ECO:0000259" key="1">
    <source>
        <dbReference type="Pfam" id="PF01878"/>
    </source>
</evidence>
<dbReference type="SUPFAM" id="SSF88697">
    <property type="entry name" value="PUA domain-like"/>
    <property type="match status" value="1"/>
</dbReference>
<comment type="caution">
    <text evidence="2">The sequence shown here is derived from an EMBL/GenBank/DDBJ whole genome shotgun (WGS) entry which is preliminary data.</text>
</comment>
<sequence length="148" mass="17619">MLVISPDNFRKTREQGFSVQGIKSRHRRRAETIRPGDHLLYYIAGRMCFAATCTVTSPVFEDHSHVWRTARREEDYPWRVKTRPDHVLEESEWVPAKNLAYRLEYVKKWPPEQWSMAFQGHLHQLPQKDLKLIEDEFKRTVRDRAAAS</sequence>
<dbReference type="InterPro" id="IPR002740">
    <property type="entry name" value="EVE_domain"/>
</dbReference>
<dbReference type="Proteomes" id="UP000620075">
    <property type="component" value="Unassembled WGS sequence"/>
</dbReference>
<organism evidence="2 3">
    <name type="scientific">Candidatus Dormiibacter inghamiae</name>
    <dbReference type="NCBI Taxonomy" id="3127013"/>
    <lineage>
        <taxon>Bacteria</taxon>
        <taxon>Bacillati</taxon>
        <taxon>Candidatus Dormiibacterota</taxon>
        <taxon>Candidatus Dormibacteria</taxon>
        <taxon>Candidatus Dormibacterales</taxon>
        <taxon>Candidatus Dormibacteraceae</taxon>
        <taxon>Candidatus Dormiibacter</taxon>
    </lineage>
</organism>
<evidence type="ECO:0000313" key="3">
    <source>
        <dbReference type="Proteomes" id="UP000620075"/>
    </source>
</evidence>
<feature type="domain" description="EVE" evidence="1">
    <location>
        <begin position="7"/>
        <end position="90"/>
    </location>
</feature>